<dbReference type="InParanoid" id="G2XYW8"/>
<dbReference type="AlphaFoldDB" id="G2XYW8"/>
<name>G2XYW8_BOTF4</name>
<evidence type="ECO:0000313" key="1">
    <source>
        <dbReference type="EMBL" id="CCD45655.1"/>
    </source>
</evidence>
<dbReference type="EMBL" id="FQ790278">
    <property type="protein sequence ID" value="CCD45655.1"/>
    <property type="molecule type" value="Genomic_DNA"/>
</dbReference>
<protein>
    <submittedName>
        <fullName evidence="1">Uncharacterized protein</fullName>
    </submittedName>
</protein>
<organism evidence="1 2">
    <name type="scientific">Botryotinia fuckeliana (strain T4)</name>
    <name type="common">Noble rot fungus</name>
    <name type="synonym">Botrytis cinerea</name>
    <dbReference type="NCBI Taxonomy" id="999810"/>
    <lineage>
        <taxon>Eukaryota</taxon>
        <taxon>Fungi</taxon>
        <taxon>Dikarya</taxon>
        <taxon>Ascomycota</taxon>
        <taxon>Pezizomycotina</taxon>
        <taxon>Leotiomycetes</taxon>
        <taxon>Helotiales</taxon>
        <taxon>Sclerotiniaceae</taxon>
        <taxon>Botrytis</taxon>
    </lineage>
</organism>
<reference evidence="2" key="1">
    <citation type="journal article" date="2011" name="PLoS Genet.">
        <title>Genomic analysis of the necrotrophic fungal pathogens Sclerotinia sclerotiorum and Botrytis cinerea.</title>
        <authorList>
            <person name="Amselem J."/>
            <person name="Cuomo C.A."/>
            <person name="van Kan J.A."/>
            <person name="Viaud M."/>
            <person name="Benito E.P."/>
            <person name="Couloux A."/>
            <person name="Coutinho P.M."/>
            <person name="de Vries R.P."/>
            <person name="Dyer P.S."/>
            <person name="Fillinger S."/>
            <person name="Fournier E."/>
            <person name="Gout L."/>
            <person name="Hahn M."/>
            <person name="Kohn L."/>
            <person name="Lapalu N."/>
            <person name="Plummer K.M."/>
            <person name="Pradier J.M."/>
            <person name="Quevillon E."/>
            <person name="Sharon A."/>
            <person name="Simon A."/>
            <person name="ten Have A."/>
            <person name="Tudzynski B."/>
            <person name="Tudzynski P."/>
            <person name="Wincker P."/>
            <person name="Andrew M."/>
            <person name="Anthouard V."/>
            <person name="Beever R.E."/>
            <person name="Beffa R."/>
            <person name="Benoit I."/>
            <person name="Bouzid O."/>
            <person name="Brault B."/>
            <person name="Chen Z."/>
            <person name="Choquer M."/>
            <person name="Collemare J."/>
            <person name="Cotton P."/>
            <person name="Danchin E.G."/>
            <person name="Da Silva C."/>
            <person name="Gautier A."/>
            <person name="Giraud C."/>
            <person name="Giraud T."/>
            <person name="Gonzalez C."/>
            <person name="Grossetete S."/>
            <person name="Guldener U."/>
            <person name="Henrissat B."/>
            <person name="Howlett B.J."/>
            <person name="Kodira C."/>
            <person name="Kretschmer M."/>
            <person name="Lappartient A."/>
            <person name="Leroch M."/>
            <person name="Levis C."/>
            <person name="Mauceli E."/>
            <person name="Neuveglise C."/>
            <person name="Oeser B."/>
            <person name="Pearson M."/>
            <person name="Poulain J."/>
            <person name="Poussereau N."/>
            <person name="Quesneville H."/>
            <person name="Rascle C."/>
            <person name="Schumacher J."/>
            <person name="Segurens B."/>
            <person name="Sexton A."/>
            <person name="Silva E."/>
            <person name="Sirven C."/>
            <person name="Soanes D.M."/>
            <person name="Talbot N.J."/>
            <person name="Templeton M."/>
            <person name="Yandava C."/>
            <person name="Yarden O."/>
            <person name="Zeng Q."/>
            <person name="Rollins J.A."/>
            <person name="Lebrun M.H."/>
            <person name="Dickman M."/>
        </authorList>
    </citation>
    <scope>NUCLEOTIDE SEQUENCE [LARGE SCALE GENOMIC DNA]</scope>
    <source>
        <strain evidence="2">T4</strain>
    </source>
</reference>
<proteinExistence type="predicted"/>
<dbReference type="Proteomes" id="UP000008177">
    <property type="component" value="Unplaced contigs"/>
</dbReference>
<dbReference type="HOGENOM" id="CLU_2757482_0_0_1"/>
<gene>
    <name evidence="1" type="ORF">BofuT4_uP046730.1</name>
</gene>
<accession>G2XYW8</accession>
<sequence length="70" mass="7921">MDDWALYEGISGIGVLGLGLAISPVCEYHVIIDNTLYVRQDFQRRHRIFCDQNILETIGQHISTKTLGTD</sequence>
<evidence type="ECO:0000313" key="2">
    <source>
        <dbReference type="Proteomes" id="UP000008177"/>
    </source>
</evidence>